<dbReference type="GeneID" id="83058132"/>
<keyword evidence="1" id="KW-0812">Transmembrane</keyword>
<keyword evidence="3" id="KW-1185">Reference proteome</keyword>
<keyword evidence="1" id="KW-1133">Transmembrane helix</keyword>
<dbReference type="EMBL" id="CP016757">
    <property type="protein sequence ID" value="ANZ45327.1"/>
    <property type="molecule type" value="Genomic_DNA"/>
</dbReference>
<keyword evidence="1" id="KW-0472">Membrane</keyword>
<dbReference type="KEGG" id="cpor:BED41_09755"/>
<dbReference type="RefSeq" id="WP_066745400.1">
    <property type="nucleotide sequence ID" value="NZ_CP016757.1"/>
</dbReference>
<name>A0A1B2I5V8_9BACT</name>
<reference evidence="2" key="1">
    <citation type="submission" date="2016-08" db="EMBL/GenBank/DDBJ databases">
        <title>Complete genome of Cloacibacillus porcorum.</title>
        <authorList>
            <person name="Looft T."/>
            <person name="Bayles D.O."/>
            <person name="Alt D.P."/>
        </authorList>
    </citation>
    <scope>NUCLEOTIDE SEQUENCE [LARGE SCALE GENOMIC DNA]</scope>
    <source>
        <strain evidence="2">CL-84</strain>
    </source>
</reference>
<feature type="transmembrane region" description="Helical" evidence="1">
    <location>
        <begin position="7"/>
        <end position="26"/>
    </location>
</feature>
<dbReference type="OrthoDB" id="9890863at2"/>
<organism evidence="2 3">
    <name type="scientific">Cloacibacillus porcorum</name>
    <dbReference type="NCBI Taxonomy" id="1197717"/>
    <lineage>
        <taxon>Bacteria</taxon>
        <taxon>Thermotogati</taxon>
        <taxon>Synergistota</taxon>
        <taxon>Synergistia</taxon>
        <taxon>Synergistales</taxon>
        <taxon>Synergistaceae</taxon>
        <taxon>Cloacibacillus</taxon>
    </lineage>
</organism>
<evidence type="ECO:0000313" key="2">
    <source>
        <dbReference type="EMBL" id="ANZ45327.1"/>
    </source>
</evidence>
<accession>A0A1B2I5V8</accession>
<evidence type="ECO:0008006" key="4">
    <source>
        <dbReference type="Google" id="ProtNLM"/>
    </source>
</evidence>
<evidence type="ECO:0000256" key="1">
    <source>
        <dbReference type="SAM" id="Phobius"/>
    </source>
</evidence>
<dbReference type="AlphaFoldDB" id="A0A1B2I5V8"/>
<proteinExistence type="predicted"/>
<gene>
    <name evidence="2" type="ORF">BED41_09755</name>
</gene>
<evidence type="ECO:0000313" key="3">
    <source>
        <dbReference type="Proteomes" id="UP000093044"/>
    </source>
</evidence>
<dbReference type="Proteomes" id="UP000093044">
    <property type="component" value="Chromosome"/>
</dbReference>
<protein>
    <recommendedName>
        <fullName evidence="4">Type II secretion system protein GspG C-terminal domain-containing protein</fullName>
    </recommendedName>
</protein>
<sequence>MNREKRRAGMIVVGLAVVIFGGFVYYSNTNMRASADAHRIAADMSNLRAAVFAYYSETGSWPRAVAEVQNNEISHVGIDTEGLSVVNDDGALFVKYDGAETALIPERGNRVAAELAALRSEDRLYAEPTKNPAAAPDYAGGTSVYMLIKTKDYNPNSQF</sequence>